<proteinExistence type="predicted"/>
<evidence type="ECO:0000313" key="2">
    <source>
        <dbReference type="Proteomes" id="UP000828390"/>
    </source>
</evidence>
<gene>
    <name evidence="1" type="ORF">DPMN_133934</name>
</gene>
<comment type="caution">
    <text evidence="1">The sequence shown here is derived from an EMBL/GenBank/DDBJ whole genome shotgun (WGS) entry which is preliminary data.</text>
</comment>
<sequence>MHSSLDNYSYRRHATTAPDNSNLGMDTCLMDASLDFPTTNKHEIFPASSVNRLYAHAPYPACDPSLKI</sequence>
<keyword evidence="2" id="KW-1185">Reference proteome</keyword>
<organism evidence="1 2">
    <name type="scientific">Dreissena polymorpha</name>
    <name type="common">Zebra mussel</name>
    <name type="synonym">Mytilus polymorpha</name>
    <dbReference type="NCBI Taxonomy" id="45954"/>
    <lineage>
        <taxon>Eukaryota</taxon>
        <taxon>Metazoa</taxon>
        <taxon>Spiralia</taxon>
        <taxon>Lophotrochozoa</taxon>
        <taxon>Mollusca</taxon>
        <taxon>Bivalvia</taxon>
        <taxon>Autobranchia</taxon>
        <taxon>Heteroconchia</taxon>
        <taxon>Euheterodonta</taxon>
        <taxon>Imparidentia</taxon>
        <taxon>Neoheterodontei</taxon>
        <taxon>Myida</taxon>
        <taxon>Dreissenoidea</taxon>
        <taxon>Dreissenidae</taxon>
        <taxon>Dreissena</taxon>
    </lineage>
</organism>
<protein>
    <submittedName>
        <fullName evidence="1">Uncharacterized protein</fullName>
    </submittedName>
</protein>
<dbReference type="AlphaFoldDB" id="A0A9D4FUM1"/>
<dbReference type="EMBL" id="JAIWYP010000006">
    <property type="protein sequence ID" value="KAH3805629.1"/>
    <property type="molecule type" value="Genomic_DNA"/>
</dbReference>
<name>A0A9D4FUM1_DREPO</name>
<reference evidence="1" key="2">
    <citation type="submission" date="2020-11" db="EMBL/GenBank/DDBJ databases">
        <authorList>
            <person name="McCartney M.A."/>
            <person name="Auch B."/>
            <person name="Kono T."/>
            <person name="Mallez S."/>
            <person name="Becker A."/>
            <person name="Gohl D.M."/>
            <person name="Silverstein K.A.T."/>
            <person name="Koren S."/>
            <person name="Bechman K.B."/>
            <person name="Herman A."/>
            <person name="Abrahante J.E."/>
            <person name="Garbe J."/>
        </authorList>
    </citation>
    <scope>NUCLEOTIDE SEQUENCE</scope>
    <source>
        <strain evidence="1">Duluth1</strain>
        <tissue evidence="1">Whole animal</tissue>
    </source>
</reference>
<dbReference type="Proteomes" id="UP000828390">
    <property type="component" value="Unassembled WGS sequence"/>
</dbReference>
<evidence type="ECO:0000313" key="1">
    <source>
        <dbReference type="EMBL" id="KAH3805629.1"/>
    </source>
</evidence>
<reference evidence="1" key="1">
    <citation type="journal article" date="2019" name="bioRxiv">
        <title>The Genome of the Zebra Mussel, Dreissena polymorpha: A Resource for Invasive Species Research.</title>
        <authorList>
            <person name="McCartney M.A."/>
            <person name="Auch B."/>
            <person name="Kono T."/>
            <person name="Mallez S."/>
            <person name="Zhang Y."/>
            <person name="Obille A."/>
            <person name="Becker A."/>
            <person name="Abrahante J.E."/>
            <person name="Garbe J."/>
            <person name="Badalamenti J.P."/>
            <person name="Herman A."/>
            <person name="Mangelson H."/>
            <person name="Liachko I."/>
            <person name="Sullivan S."/>
            <person name="Sone E.D."/>
            <person name="Koren S."/>
            <person name="Silverstein K.A.T."/>
            <person name="Beckman K.B."/>
            <person name="Gohl D.M."/>
        </authorList>
    </citation>
    <scope>NUCLEOTIDE SEQUENCE</scope>
    <source>
        <strain evidence="1">Duluth1</strain>
        <tissue evidence="1">Whole animal</tissue>
    </source>
</reference>
<accession>A0A9D4FUM1</accession>